<organism evidence="2 3">
    <name type="scientific">Agrilus planipennis</name>
    <name type="common">Emerald ash borer</name>
    <name type="synonym">Agrilus marcopoli</name>
    <dbReference type="NCBI Taxonomy" id="224129"/>
    <lineage>
        <taxon>Eukaryota</taxon>
        <taxon>Metazoa</taxon>
        <taxon>Ecdysozoa</taxon>
        <taxon>Arthropoda</taxon>
        <taxon>Hexapoda</taxon>
        <taxon>Insecta</taxon>
        <taxon>Pterygota</taxon>
        <taxon>Neoptera</taxon>
        <taxon>Endopterygota</taxon>
        <taxon>Coleoptera</taxon>
        <taxon>Polyphaga</taxon>
        <taxon>Elateriformia</taxon>
        <taxon>Buprestoidea</taxon>
        <taxon>Buprestidae</taxon>
        <taxon>Agrilinae</taxon>
        <taxon>Agrilus</taxon>
    </lineage>
</organism>
<dbReference type="InterPro" id="IPR036901">
    <property type="entry name" value="Asp/Orn_carbamoylTrfase_sf"/>
</dbReference>
<protein>
    <submittedName>
        <fullName evidence="3">Ornithine carbamoyltransferase, mitochondrial-like isoform X2</fullName>
    </submittedName>
</protein>
<dbReference type="GO" id="GO:0006520">
    <property type="term" value="P:amino acid metabolic process"/>
    <property type="evidence" value="ECO:0007669"/>
    <property type="project" value="InterPro"/>
</dbReference>
<keyword evidence="1" id="KW-0808">Transferase</keyword>
<evidence type="ECO:0000313" key="3">
    <source>
        <dbReference type="RefSeq" id="XP_018329305.1"/>
    </source>
</evidence>
<accession>A0A1W4XAF0</accession>
<dbReference type="SUPFAM" id="SSF53671">
    <property type="entry name" value="Aspartate/ornithine carbamoyltransferase"/>
    <property type="match status" value="1"/>
</dbReference>
<keyword evidence="2" id="KW-1185">Reference proteome</keyword>
<dbReference type="OrthoDB" id="10252326at2759"/>
<evidence type="ECO:0000313" key="2">
    <source>
        <dbReference type="Proteomes" id="UP000192223"/>
    </source>
</evidence>
<dbReference type="GeneID" id="108739752"/>
<dbReference type="Gene3D" id="3.40.50.1370">
    <property type="entry name" value="Aspartate/ornithine carbamoyltransferase"/>
    <property type="match status" value="1"/>
</dbReference>
<dbReference type="AlphaFoldDB" id="A0A1W4XAF0"/>
<sequence>MICKMLRHIYQISDCRYSVADTLSDIMTFYEQFGYLTDLKLAWLGPPSSELNTFLHLAPHFGIQVAYCCSCDPETRTSPSSLFEAKNEFNGKAILNECLSFDETIKDSHIIATKYIEKSREKLNTDLFKNAKPNWVYLRKLPRAVKEADDHVFKNFERCITWKSSINNVWIYMSLIMKLLKEYKNVTHKPNFENTNSQQRYKVLPKK</sequence>
<name>A0A1W4XAF0_AGRPL</name>
<reference evidence="3" key="1">
    <citation type="submission" date="2025-08" db="UniProtKB">
        <authorList>
            <consortium name="RefSeq"/>
        </authorList>
    </citation>
    <scope>IDENTIFICATION</scope>
    <source>
        <tissue evidence="3">Entire body</tissue>
    </source>
</reference>
<proteinExistence type="predicted"/>
<dbReference type="RefSeq" id="XP_018329305.1">
    <property type="nucleotide sequence ID" value="XM_018473803.2"/>
</dbReference>
<dbReference type="GO" id="GO:0016743">
    <property type="term" value="F:carboxyl- or carbamoyltransferase activity"/>
    <property type="evidence" value="ECO:0007669"/>
    <property type="project" value="InterPro"/>
</dbReference>
<dbReference type="GO" id="GO:0016597">
    <property type="term" value="F:amino acid binding"/>
    <property type="evidence" value="ECO:0007669"/>
    <property type="project" value="InterPro"/>
</dbReference>
<evidence type="ECO:0000256" key="1">
    <source>
        <dbReference type="ARBA" id="ARBA00022679"/>
    </source>
</evidence>
<gene>
    <name evidence="3" type="primary">LOC108739752</name>
</gene>
<dbReference type="Proteomes" id="UP000192223">
    <property type="component" value="Unplaced"/>
</dbReference>